<dbReference type="GeneID" id="89968067"/>
<evidence type="ECO:0000256" key="11">
    <source>
        <dbReference type="RuleBase" id="RU000488"/>
    </source>
</evidence>
<evidence type="ECO:0000256" key="12">
    <source>
        <dbReference type="SAM" id="MobiDB-lite"/>
    </source>
</evidence>
<comment type="similarity">
    <text evidence="2 11">Belongs to the mitochondrial carrier (TC 2.A.29) family.</text>
</comment>
<dbReference type="FunFam" id="1.50.40.10:FF:000109">
    <property type="entry name" value="Ornithine carrier protein AmcA/Ort1"/>
    <property type="match status" value="1"/>
</dbReference>
<feature type="compositionally biased region" description="Low complexity" evidence="12">
    <location>
        <begin position="13"/>
        <end position="22"/>
    </location>
</feature>
<keyword evidence="14" id="KW-1185">Reference proteome</keyword>
<evidence type="ECO:0000256" key="1">
    <source>
        <dbReference type="ARBA" id="ARBA00004225"/>
    </source>
</evidence>
<dbReference type="GO" id="GO:0031966">
    <property type="term" value="C:mitochondrial membrane"/>
    <property type="evidence" value="ECO:0007669"/>
    <property type="project" value="UniProtKB-SubCell"/>
</dbReference>
<keyword evidence="5" id="KW-0677">Repeat</keyword>
<dbReference type="Pfam" id="PF00153">
    <property type="entry name" value="Mito_carr"/>
    <property type="match status" value="2"/>
</dbReference>
<keyword evidence="3 11" id="KW-0813">Transport</keyword>
<evidence type="ECO:0000256" key="9">
    <source>
        <dbReference type="ARBA" id="ARBA00023136"/>
    </source>
</evidence>
<proteinExistence type="inferred from homology"/>
<keyword evidence="7" id="KW-1133">Transmembrane helix</keyword>
<dbReference type="AlphaFoldDB" id="A0AAE0TMJ7"/>
<dbReference type="Gene3D" id="1.50.40.10">
    <property type="entry name" value="Mitochondrial carrier domain"/>
    <property type="match status" value="2"/>
</dbReference>
<protein>
    <submittedName>
        <fullName evidence="13">Mitochondrial ornithine carrier protein</fullName>
    </submittedName>
</protein>
<accession>A0AAE0TMJ7</accession>
<evidence type="ECO:0000256" key="3">
    <source>
        <dbReference type="ARBA" id="ARBA00022448"/>
    </source>
</evidence>
<keyword evidence="8" id="KW-0496">Mitochondrion</keyword>
<evidence type="ECO:0000256" key="10">
    <source>
        <dbReference type="PROSITE-ProRule" id="PRU00282"/>
    </source>
</evidence>
<dbReference type="GO" id="GO:0000064">
    <property type="term" value="F:L-ornithine transmembrane transporter activity"/>
    <property type="evidence" value="ECO:0007669"/>
    <property type="project" value="TreeGrafter"/>
</dbReference>
<evidence type="ECO:0000256" key="7">
    <source>
        <dbReference type="ARBA" id="ARBA00022989"/>
    </source>
</evidence>
<dbReference type="InterPro" id="IPR023395">
    <property type="entry name" value="MCP_dom_sf"/>
</dbReference>
<feature type="repeat" description="Solcar" evidence="10">
    <location>
        <begin position="138"/>
        <end position="230"/>
    </location>
</feature>
<comment type="subcellular location">
    <subcellularLocation>
        <location evidence="1">Mitochondrion membrane</location>
        <topology evidence="1">Multi-pass membrane protein</topology>
    </subcellularLocation>
</comment>
<reference evidence="13" key="1">
    <citation type="submission" date="2023-07" db="EMBL/GenBank/DDBJ databases">
        <title>Black Yeasts Isolated from many extreme environments.</title>
        <authorList>
            <person name="Coleine C."/>
            <person name="Stajich J.E."/>
            <person name="Selbmann L."/>
        </authorList>
    </citation>
    <scope>NUCLEOTIDE SEQUENCE</scope>
    <source>
        <strain evidence="13">CCFEE 5485</strain>
    </source>
</reference>
<dbReference type="GO" id="GO:1990575">
    <property type="term" value="P:mitochondrial L-ornithine transmembrane transport"/>
    <property type="evidence" value="ECO:0007669"/>
    <property type="project" value="TreeGrafter"/>
</dbReference>
<evidence type="ECO:0000256" key="6">
    <source>
        <dbReference type="ARBA" id="ARBA00022792"/>
    </source>
</evidence>
<dbReference type="PANTHER" id="PTHR45624">
    <property type="entry name" value="MITOCHONDRIAL BASIC AMINO ACIDS TRANSPORTER-RELATED"/>
    <property type="match status" value="1"/>
</dbReference>
<evidence type="ECO:0000313" key="14">
    <source>
        <dbReference type="Proteomes" id="UP001274830"/>
    </source>
</evidence>
<keyword evidence="4 10" id="KW-0812">Transmembrane</keyword>
<dbReference type="PANTHER" id="PTHR45624:SF31">
    <property type="entry name" value="MITOCHONDRIAL ORNITHINE TRANSPORTER 1"/>
    <property type="match status" value="1"/>
</dbReference>
<gene>
    <name evidence="13" type="primary">ORT1</name>
    <name evidence="13" type="ORF">LTR78_010632</name>
</gene>
<dbReference type="EMBL" id="JAUTXT010000082">
    <property type="protein sequence ID" value="KAK3669485.1"/>
    <property type="molecule type" value="Genomic_DNA"/>
</dbReference>
<evidence type="ECO:0000256" key="8">
    <source>
        <dbReference type="ARBA" id="ARBA00023128"/>
    </source>
</evidence>
<dbReference type="RefSeq" id="XP_064688915.1">
    <property type="nucleotide sequence ID" value="XM_064843506.1"/>
</dbReference>
<feature type="region of interest" description="Disordered" evidence="12">
    <location>
        <begin position="1"/>
        <end position="22"/>
    </location>
</feature>
<feature type="repeat" description="Solcar" evidence="10">
    <location>
        <begin position="32"/>
        <end position="120"/>
    </location>
</feature>
<organism evidence="13 14">
    <name type="scientific">Recurvomyces mirabilis</name>
    <dbReference type="NCBI Taxonomy" id="574656"/>
    <lineage>
        <taxon>Eukaryota</taxon>
        <taxon>Fungi</taxon>
        <taxon>Dikarya</taxon>
        <taxon>Ascomycota</taxon>
        <taxon>Pezizomycotina</taxon>
        <taxon>Dothideomycetes</taxon>
        <taxon>Dothideomycetidae</taxon>
        <taxon>Mycosphaerellales</taxon>
        <taxon>Teratosphaeriaceae</taxon>
        <taxon>Recurvomyces</taxon>
    </lineage>
</organism>
<evidence type="ECO:0000256" key="5">
    <source>
        <dbReference type="ARBA" id="ARBA00022737"/>
    </source>
</evidence>
<evidence type="ECO:0000313" key="13">
    <source>
        <dbReference type="EMBL" id="KAK3669485.1"/>
    </source>
</evidence>
<name>A0AAE0TMJ7_9PEZI</name>
<dbReference type="InterPro" id="IPR050567">
    <property type="entry name" value="Mitochondrial_Carrier"/>
</dbReference>
<dbReference type="InterPro" id="IPR018108">
    <property type="entry name" value="MCP_transmembrane"/>
</dbReference>
<dbReference type="PROSITE" id="PS50920">
    <property type="entry name" value="SOLCAR"/>
    <property type="match status" value="2"/>
</dbReference>
<dbReference type="SUPFAM" id="SSF103506">
    <property type="entry name" value="Mitochondrial carrier"/>
    <property type="match status" value="1"/>
</dbReference>
<evidence type="ECO:0000256" key="2">
    <source>
        <dbReference type="ARBA" id="ARBA00006375"/>
    </source>
</evidence>
<sequence length="304" mass="32441">MATTAKPGRPFGTPINPTTTSTPIAAKTQEASNALRDITSGIIGGIVSKVVEYPFDTIKVRLQSMPDHLPLQYEGPLDCIRQTFAKEGLRGFYRGISAPLAGAAAENASLFWSYEVAKDFIRGSGVVAAQSDASADDLPLGAKVTAGMVSGAVTSIILTPIELVKCRMQAPPDIAKATMPPAEQSPLRMISTIYRTTGLLGFWRGHLGTFFRETGGTAAWFGGNEALLLYFRHQNAVQQGRTSIADIQPLLWQQLVSGALAGPTPSKARYRSTPPTVVHHNVSGPWEGIFGVHMGCEDCIEDAG</sequence>
<evidence type="ECO:0000256" key="4">
    <source>
        <dbReference type="ARBA" id="ARBA00022692"/>
    </source>
</evidence>
<comment type="caution">
    <text evidence="13">The sequence shown here is derived from an EMBL/GenBank/DDBJ whole genome shotgun (WGS) entry which is preliminary data.</text>
</comment>
<dbReference type="Proteomes" id="UP001274830">
    <property type="component" value="Unassembled WGS sequence"/>
</dbReference>
<keyword evidence="9 10" id="KW-0472">Membrane</keyword>
<keyword evidence="6" id="KW-0999">Mitochondrion inner membrane</keyword>